<protein>
    <submittedName>
        <fullName evidence="4">Uncharacterized protein LOC108740466 isoform X1</fullName>
    </submittedName>
</protein>
<dbReference type="InterPro" id="IPR049483">
    <property type="entry name" value="FAF1_2-like_UAS"/>
</dbReference>
<dbReference type="Proteomes" id="UP000192223">
    <property type="component" value="Unplaced"/>
</dbReference>
<dbReference type="GeneID" id="108740466"/>
<dbReference type="RefSeq" id="XP_018330292.1">
    <property type="nucleotide sequence ID" value="XM_018474790.2"/>
</dbReference>
<dbReference type="AlphaFoldDB" id="A0A1W4XBU6"/>
<dbReference type="InParanoid" id="A0A1W4XBU6"/>
<dbReference type="Pfam" id="PF16013">
    <property type="entry name" value="DUF4781"/>
    <property type="match status" value="1"/>
</dbReference>
<dbReference type="Gene3D" id="3.40.30.10">
    <property type="entry name" value="Glutaredoxin"/>
    <property type="match status" value="1"/>
</dbReference>
<dbReference type="OrthoDB" id="6512497at2759"/>
<dbReference type="STRING" id="224129.A0A1W4XBU6"/>
<dbReference type="PANTHER" id="PTHR21115">
    <property type="entry name" value="GH06117P-RELATED"/>
    <property type="match status" value="1"/>
</dbReference>
<gene>
    <name evidence="4" type="primary">LOC108740466</name>
</gene>
<evidence type="ECO:0000313" key="4">
    <source>
        <dbReference type="RefSeq" id="XP_018330292.1"/>
    </source>
</evidence>
<evidence type="ECO:0000259" key="1">
    <source>
        <dbReference type="Pfam" id="PF16013"/>
    </source>
</evidence>
<evidence type="ECO:0000259" key="2">
    <source>
        <dbReference type="Pfam" id="PF21021"/>
    </source>
</evidence>
<dbReference type="PANTHER" id="PTHR21115:SF0">
    <property type="entry name" value="GH06117P-RELATED"/>
    <property type="match status" value="1"/>
</dbReference>
<feature type="domain" description="Fas-associated factor 1/2-like UAS" evidence="2">
    <location>
        <begin position="29"/>
        <end position="167"/>
    </location>
</feature>
<dbReference type="Pfam" id="PF21021">
    <property type="entry name" value="FAF1"/>
    <property type="match status" value="1"/>
</dbReference>
<proteinExistence type="predicted"/>
<dbReference type="InterPro" id="IPR031962">
    <property type="entry name" value="DUF4781"/>
</dbReference>
<feature type="domain" description="DUF4781" evidence="1">
    <location>
        <begin position="304"/>
        <end position="607"/>
    </location>
</feature>
<dbReference type="FunCoup" id="A0A1W4XBU6">
    <property type="interactions" value="141"/>
</dbReference>
<sequence length="892" mass="100533">MIKMEFRQENNHSGKYNIERNELKVIDNFIYNFESTYGTRHVAFARKPFRHVISESIFSPAETWRVIALYLHHGNDSFAQNWCKNLVSKETVTLLEECFCVLPWDISNPLYHESLKKTLAKNLKNSFYDFFKYQKSGVIFILQLDGIPSVFSILEGNISSETILYTLRNIKEVLRTVSAEFQQSCETYEENQSNIGSDGFQQNMYELLGDRDYDCFEYNQLDELKKKIGFALFGAPQENGYTEKGLQQIDTIFKRIINENMYARYKDQVIISFIFNCTEPLPEEKIKKKEKNTEYNPDGDIGPVPIFVIKKCYSSIRDRGCRIFIDHESRVYTSWSQYINNNRLDKCIMVLPKNGRYRGDENGTVLLEKHKSPACRFGARIVRAADMSASGVGLATGGVLIASAIPAITVAPFVVTGAVAAGAAAGAFSVGRSVMSLIDMNNHKQDVNVIRNEEARNAALNIAAGSIGVLGSGATAVLSEAVSRGVNVGQVGQGVVNTLNVTNLAIGATALGNSMYYVYFSWRNGEEISTLTTLQLATSALFFVNSVYNFRTAATIIEENQTNVLNQIKSDLRSNKHRKMFDKMHKETIRMNGGNRQAGNADVISTIRNIPNKDEIFGILKANNKLFNKKGVKFSASGSKILLNGKALDLGSFSILSKPQRLEVLSEMPATPAPLEVNVTSSASFSIDIINSLSRNDFVNLVSFGARLYTDSTSLNHALQMTLREFSQCIKEKVLAIAMAIVNEAVNIGIDSIQNLLPSVSEPIIVVINVVKTFAQNWAEQYRNEYEESKRRAQGNPYFDADEFDEMYGIHPNTIDKSLYFCEVVIDIMVSKGKVIPIYLEQVFDYFMELITAKLVMDNQDVRREQEQERRYVLQRIQRSCKQCRGHYFVDE</sequence>
<reference evidence="4" key="1">
    <citation type="submission" date="2025-08" db="UniProtKB">
        <authorList>
            <consortium name="RefSeq"/>
        </authorList>
    </citation>
    <scope>IDENTIFICATION</scope>
    <source>
        <tissue evidence="4">Entire body</tissue>
    </source>
</reference>
<keyword evidence="3" id="KW-1185">Reference proteome</keyword>
<organism evidence="3 4">
    <name type="scientific">Agrilus planipennis</name>
    <name type="common">Emerald ash borer</name>
    <name type="synonym">Agrilus marcopoli</name>
    <dbReference type="NCBI Taxonomy" id="224129"/>
    <lineage>
        <taxon>Eukaryota</taxon>
        <taxon>Metazoa</taxon>
        <taxon>Ecdysozoa</taxon>
        <taxon>Arthropoda</taxon>
        <taxon>Hexapoda</taxon>
        <taxon>Insecta</taxon>
        <taxon>Pterygota</taxon>
        <taxon>Neoptera</taxon>
        <taxon>Endopterygota</taxon>
        <taxon>Coleoptera</taxon>
        <taxon>Polyphaga</taxon>
        <taxon>Elateriformia</taxon>
        <taxon>Buprestoidea</taxon>
        <taxon>Buprestidae</taxon>
        <taxon>Agrilinae</taxon>
        <taxon>Agrilus</taxon>
    </lineage>
</organism>
<name>A0A1W4XBU6_AGRPL</name>
<evidence type="ECO:0000313" key="3">
    <source>
        <dbReference type="Proteomes" id="UP000192223"/>
    </source>
</evidence>
<accession>A0A1W4XBU6</accession>
<dbReference type="KEGG" id="apln:108740466"/>